<sequence>MEGAGRGRQPAARDHDDGVAGRARQQLGDVGGALVVGGVVEHDKQPGAVGQRAVGGRRLVGVARHVVAVHAQRHQQVCQRRPGVERTGRVVAAQVEVDLPVGEVRRHRVTDAQRERRLADAGHARDADHLRGQAGRLAQPVGHRAHQVVAADVQRRRRGQLRGAQRPPGAHLVGAGPGLADPAPAAHLAHPPRVVLVEPEPAHEGVDRAGARAFPPAALQHADALDAQAAALGQLLLREAAREP</sequence>
<dbReference type="EMBL" id="AP027735">
    <property type="protein sequence ID" value="BDZ56683.1"/>
    <property type="molecule type" value="Genomic_DNA"/>
</dbReference>
<accession>A0ABM8H750</accession>
<feature type="region of interest" description="Disordered" evidence="1">
    <location>
        <begin position="156"/>
        <end position="186"/>
    </location>
</feature>
<keyword evidence="3" id="KW-1185">Reference proteome</keyword>
<evidence type="ECO:0000313" key="3">
    <source>
        <dbReference type="Proteomes" id="UP001321421"/>
    </source>
</evidence>
<organism evidence="2 3">
    <name type="scientific">Barrientosiimonas endolithica</name>
    <dbReference type="NCBI Taxonomy" id="1535208"/>
    <lineage>
        <taxon>Bacteria</taxon>
        <taxon>Bacillati</taxon>
        <taxon>Actinomycetota</taxon>
        <taxon>Actinomycetes</taxon>
        <taxon>Micrococcales</taxon>
        <taxon>Dermacoccaceae</taxon>
        <taxon>Barrientosiimonas</taxon>
    </lineage>
</organism>
<name>A0ABM8H750_9MICO</name>
<reference evidence="3" key="1">
    <citation type="journal article" date="2019" name="Int. J. Syst. Evol. Microbiol.">
        <title>The Global Catalogue of Microorganisms (GCM) 10K type strain sequencing project: providing services to taxonomists for standard genome sequencing and annotation.</title>
        <authorList>
            <consortium name="The Broad Institute Genomics Platform"/>
            <consortium name="The Broad Institute Genome Sequencing Center for Infectious Disease"/>
            <person name="Wu L."/>
            <person name="Ma J."/>
        </authorList>
    </citation>
    <scope>NUCLEOTIDE SEQUENCE [LARGE SCALE GENOMIC DNA]</scope>
    <source>
        <strain evidence="3">NBRC 110608</strain>
    </source>
</reference>
<proteinExistence type="predicted"/>
<evidence type="ECO:0000313" key="2">
    <source>
        <dbReference type="EMBL" id="BDZ56683.1"/>
    </source>
</evidence>
<gene>
    <name evidence="2" type="ORF">GCM10025872_03400</name>
</gene>
<dbReference type="Proteomes" id="UP001321421">
    <property type="component" value="Chromosome"/>
</dbReference>
<protein>
    <submittedName>
        <fullName evidence="2">Uncharacterized protein</fullName>
    </submittedName>
</protein>
<feature type="region of interest" description="Disordered" evidence="1">
    <location>
        <begin position="1"/>
        <end position="25"/>
    </location>
</feature>
<evidence type="ECO:0000256" key="1">
    <source>
        <dbReference type="SAM" id="MobiDB-lite"/>
    </source>
</evidence>